<keyword evidence="2" id="KW-0560">Oxidoreductase</keyword>
<feature type="region of interest" description="Disordered" evidence="3">
    <location>
        <begin position="1"/>
        <end position="48"/>
    </location>
</feature>
<dbReference type="PROSITE" id="PS00061">
    <property type="entry name" value="ADH_SHORT"/>
    <property type="match status" value="1"/>
</dbReference>
<evidence type="ECO:0000256" key="1">
    <source>
        <dbReference type="ARBA" id="ARBA00006484"/>
    </source>
</evidence>
<dbReference type="RefSeq" id="WP_167637210.1">
    <property type="nucleotide sequence ID" value="NZ_JAATOP010000003.1"/>
</dbReference>
<dbReference type="PANTHER" id="PTHR48107">
    <property type="entry name" value="NADPH-DEPENDENT ALDEHYDE REDUCTASE-LIKE PROTEIN, CHLOROPLASTIC-RELATED"/>
    <property type="match status" value="1"/>
</dbReference>
<dbReference type="PRINTS" id="PR00080">
    <property type="entry name" value="SDRFAMILY"/>
</dbReference>
<evidence type="ECO:0000256" key="2">
    <source>
        <dbReference type="ARBA" id="ARBA00023002"/>
    </source>
</evidence>
<dbReference type="PANTHER" id="PTHR48107:SF16">
    <property type="entry name" value="NADPH-DEPENDENT ALDEHYDE REDUCTASE 1, CHLOROPLASTIC"/>
    <property type="match status" value="1"/>
</dbReference>
<comment type="similarity">
    <text evidence="1">Belongs to the short-chain dehydrogenases/reductases (SDR) family.</text>
</comment>
<proteinExistence type="inferred from homology"/>
<dbReference type="Pfam" id="PF13561">
    <property type="entry name" value="adh_short_C2"/>
    <property type="match status" value="1"/>
</dbReference>
<dbReference type="InterPro" id="IPR020904">
    <property type="entry name" value="Sc_DH/Rdtase_CS"/>
</dbReference>
<reference evidence="4 5" key="1">
    <citation type="submission" date="2020-03" db="EMBL/GenBank/DDBJ databases">
        <title>Bacterial isolates of synthetic phycosphere.</title>
        <authorList>
            <person name="Fu H."/>
            <person name="Moran M.A."/>
        </authorList>
    </citation>
    <scope>NUCLEOTIDE SEQUENCE [LARGE SCALE GENOMIC DNA]</scope>
    <source>
        <strain evidence="4 5">HF1</strain>
    </source>
</reference>
<protein>
    <submittedName>
        <fullName evidence="4">SDR family oxidoreductase</fullName>
    </submittedName>
</protein>
<organism evidence="4 5">
    <name type="scientific">Marivivens donghaensis</name>
    <dbReference type="NCBI Taxonomy" id="1699413"/>
    <lineage>
        <taxon>Bacteria</taxon>
        <taxon>Pseudomonadati</taxon>
        <taxon>Pseudomonadota</taxon>
        <taxon>Alphaproteobacteria</taxon>
        <taxon>Rhodobacterales</taxon>
        <taxon>Paracoccaceae</taxon>
        <taxon>Marivivens group</taxon>
        <taxon>Marivivens</taxon>
    </lineage>
</organism>
<feature type="compositionally biased region" description="Basic and acidic residues" evidence="3">
    <location>
        <begin position="36"/>
        <end position="45"/>
    </location>
</feature>
<evidence type="ECO:0000313" key="5">
    <source>
        <dbReference type="Proteomes" id="UP000709466"/>
    </source>
</evidence>
<dbReference type="EMBL" id="JAATOP010000003">
    <property type="protein sequence ID" value="NIY71877.1"/>
    <property type="molecule type" value="Genomic_DNA"/>
</dbReference>
<dbReference type="InterPro" id="IPR002347">
    <property type="entry name" value="SDR_fam"/>
</dbReference>
<evidence type="ECO:0000256" key="3">
    <source>
        <dbReference type="SAM" id="MobiDB-lite"/>
    </source>
</evidence>
<dbReference type="InterPro" id="IPR036291">
    <property type="entry name" value="NAD(P)-bd_dom_sf"/>
</dbReference>
<evidence type="ECO:0000313" key="4">
    <source>
        <dbReference type="EMBL" id="NIY71877.1"/>
    </source>
</evidence>
<dbReference type="Gene3D" id="3.40.50.720">
    <property type="entry name" value="NAD(P)-binding Rossmann-like Domain"/>
    <property type="match status" value="1"/>
</dbReference>
<dbReference type="SUPFAM" id="SSF51735">
    <property type="entry name" value="NAD(P)-binding Rossmann-fold domains"/>
    <property type="match status" value="1"/>
</dbReference>
<comment type="caution">
    <text evidence="4">The sequence shown here is derived from an EMBL/GenBank/DDBJ whole genome shotgun (WGS) entry which is preliminary data.</text>
</comment>
<accession>A0ABX0VYZ9</accession>
<name>A0ABX0VYZ9_9RHOB</name>
<keyword evidence="5" id="KW-1185">Reference proteome</keyword>
<dbReference type="PRINTS" id="PR00081">
    <property type="entry name" value="GDHRDH"/>
</dbReference>
<gene>
    <name evidence="4" type="ORF">HCZ30_05440</name>
</gene>
<sequence length="298" mass="31830">MPKNQYDATDPRDSYPRPPFPSQPQDSTGSIFDMKPQPDHGEESYKGFGRMKGRKALVTGGDSGIGRAAAIAFAREGADVAISCLHADSEDAKSTLELLKSEGVNAQLYGADNSDEQACIQLIADVVRDLGGIDVLVNNAGMQKQQPKIEDLDSDQFVKTFQTNVFGTFWLCKSALKYMEAGDAIINVTSSQAYDPSPQLLDYASTKFALRGFTQALAAQVIERGIRVNAIAPGPFWTALQPSGGQTDEKVQHFGEGAALGRPGQPAEIGPAFVFLATNESSYMTGETIGQTGGKPIA</sequence>
<dbReference type="Proteomes" id="UP000709466">
    <property type="component" value="Unassembled WGS sequence"/>
</dbReference>